<dbReference type="GeneID" id="41396673"/>
<dbReference type="CDD" id="cd05564">
    <property type="entry name" value="PTS_IIB_chitobiose_lichenan"/>
    <property type="match status" value="1"/>
</dbReference>
<feature type="modified residue" description="Phosphocysteine; by EIIA" evidence="7">
    <location>
        <position position="8"/>
    </location>
</feature>
<dbReference type="Pfam" id="PF02302">
    <property type="entry name" value="PTS_IIB"/>
    <property type="match status" value="1"/>
</dbReference>
<proteinExistence type="predicted"/>
<dbReference type="Proteomes" id="UP000278804">
    <property type="component" value="Chromosome"/>
</dbReference>
<keyword evidence="10" id="KW-1185">Reference proteome</keyword>
<dbReference type="GO" id="GO:0009401">
    <property type="term" value="P:phosphoenolpyruvate-dependent sugar phosphotransferase system"/>
    <property type="evidence" value="ECO:0007669"/>
    <property type="project" value="UniProtKB-KW"/>
</dbReference>
<dbReference type="Gene3D" id="3.40.50.2300">
    <property type="match status" value="1"/>
</dbReference>
<dbReference type="SUPFAM" id="SSF52794">
    <property type="entry name" value="PTS system IIB component-like"/>
    <property type="match status" value="1"/>
</dbReference>
<keyword evidence="2" id="KW-0597">Phosphoprotein</keyword>
<dbReference type="PANTHER" id="PTHR34581:SF2">
    <property type="entry name" value="PTS SYSTEM N,N'-DIACETYLCHITOBIOSE-SPECIFIC EIIB COMPONENT"/>
    <property type="match status" value="1"/>
</dbReference>
<dbReference type="PROSITE" id="PS51100">
    <property type="entry name" value="PTS_EIIB_TYPE_3"/>
    <property type="match status" value="1"/>
</dbReference>
<evidence type="ECO:0000256" key="5">
    <source>
        <dbReference type="ARBA" id="ARBA00022683"/>
    </source>
</evidence>
<dbReference type="KEGG" id="eri:EEI45_04535"/>
<evidence type="ECO:0000256" key="6">
    <source>
        <dbReference type="ARBA" id="ARBA00022777"/>
    </source>
</evidence>
<evidence type="ECO:0000256" key="7">
    <source>
        <dbReference type="PROSITE-ProRule" id="PRU00423"/>
    </source>
</evidence>
<dbReference type="PANTHER" id="PTHR34581">
    <property type="entry name" value="PTS SYSTEM N,N'-DIACETYLCHITOBIOSE-SPECIFIC EIIB COMPONENT"/>
    <property type="match status" value="1"/>
</dbReference>
<keyword evidence="1" id="KW-0813">Transport</keyword>
<protein>
    <submittedName>
        <fullName evidence="9">PTS sugar transporter subunit IIB</fullName>
    </submittedName>
</protein>
<sequence length="101" mass="10729">MRKIILLCSAGMSTSILVTKMQEAAAAQGYDVEISAHAVSEAARVGADADIILLGPQVRFNLSTVQKQLPEKPIEVIDMRAYGTMNGEAVIAEVKKVLGDA</sequence>
<evidence type="ECO:0000259" key="8">
    <source>
        <dbReference type="PROSITE" id="PS51100"/>
    </source>
</evidence>
<dbReference type="RefSeq" id="WP_003775282.1">
    <property type="nucleotide sequence ID" value="NZ_CP034234.1"/>
</dbReference>
<name>A0A3S8RMN9_9FIRM</name>
<keyword evidence="3 9" id="KW-0762">Sugar transport</keyword>
<evidence type="ECO:0000313" key="10">
    <source>
        <dbReference type="Proteomes" id="UP000278804"/>
    </source>
</evidence>
<reference evidence="9 10" key="1">
    <citation type="journal article" date="2020" name="Int. J. Syst. Evol. Microbiol.">
        <title>Description of Erysipelothrix piscisicarius sp. nov., an emergent fish pathogen, and assessment of virulence using a tiger barb (Puntigrus tetrazona) infection model.</title>
        <authorList>
            <person name="Pomaranski E.K."/>
            <person name="Griffin M.J."/>
            <person name="Camus A.C."/>
            <person name="Armwood A.R."/>
            <person name="Shelley J."/>
            <person name="Waldbieser G.C."/>
            <person name="LaFrentz B.R."/>
            <person name="Garcia J.C."/>
            <person name="Yanong R."/>
            <person name="Soto E."/>
        </authorList>
    </citation>
    <scope>NUCLEOTIDE SEQUENCE [LARGE SCALE GENOMIC DNA]</scope>
    <source>
        <strain evidence="9 10">15TAL0474</strain>
    </source>
</reference>
<evidence type="ECO:0000256" key="2">
    <source>
        <dbReference type="ARBA" id="ARBA00022553"/>
    </source>
</evidence>
<dbReference type="EMBL" id="CP034234">
    <property type="protein sequence ID" value="AZK44113.1"/>
    <property type="molecule type" value="Genomic_DNA"/>
</dbReference>
<evidence type="ECO:0000256" key="1">
    <source>
        <dbReference type="ARBA" id="ARBA00022448"/>
    </source>
</evidence>
<evidence type="ECO:0000256" key="4">
    <source>
        <dbReference type="ARBA" id="ARBA00022679"/>
    </source>
</evidence>
<dbReference type="InterPro" id="IPR036095">
    <property type="entry name" value="PTS_EIIB-like_sf"/>
</dbReference>
<dbReference type="InterPro" id="IPR013012">
    <property type="entry name" value="PTS_EIIB_3"/>
</dbReference>
<keyword evidence="5" id="KW-0598">Phosphotransferase system</keyword>
<organism evidence="9 10">
    <name type="scientific">Erysipelothrix piscisicarius</name>
    <dbReference type="NCBI Taxonomy" id="2485784"/>
    <lineage>
        <taxon>Bacteria</taxon>
        <taxon>Bacillati</taxon>
        <taxon>Bacillota</taxon>
        <taxon>Erysipelotrichia</taxon>
        <taxon>Erysipelotrichales</taxon>
        <taxon>Erysipelotrichaceae</taxon>
        <taxon>Erysipelothrix</taxon>
    </lineage>
</organism>
<dbReference type="GO" id="GO:0016301">
    <property type="term" value="F:kinase activity"/>
    <property type="evidence" value="ECO:0007669"/>
    <property type="project" value="UniProtKB-KW"/>
</dbReference>
<dbReference type="GO" id="GO:0008982">
    <property type="term" value="F:protein-N(PI)-phosphohistidine-sugar phosphotransferase activity"/>
    <property type="evidence" value="ECO:0007669"/>
    <property type="project" value="InterPro"/>
</dbReference>
<gene>
    <name evidence="9" type="ORF">EEI45_04535</name>
</gene>
<dbReference type="AlphaFoldDB" id="A0A3S8RMN9"/>
<keyword evidence="4" id="KW-0808">Transferase</keyword>
<dbReference type="InterPro" id="IPR051819">
    <property type="entry name" value="PTS_sugar-specific_EIIB"/>
</dbReference>
<accession>A0A3S8RMN9</accession>
<keyword evidence="6" id="KW-0418">Kinase</keyword>
<evidence type="ECO:0000313" key="9">
    <source>
        <dbReference type="EMBL" id="AZK44113.1"/>
    </source>
</evidence>
<feature type="domain" description="PTS EIIB type-3" evidence="8">
    <location>
        <begin position="1"/>
        <end position="101"/>
    </location>
</feature>
<dbReference type="InterPro" id="IPR003501">
    <property type="entry name" value="PTS_EIIB_2/3"/>
</dbReference>
<evidence type="ECO:0000256" key="3">
    <source>
        <dbReference type="ARBA" id="ARBA00022597"/>
    </source>
</evidence>